<evidence type="ECO:0000313" key="6">
    <source>
        <dbReference type="EMBL" id="ETT88512.1"/>
    </source>
</evidence>
<dbReference type="SMART" id="SM00382">
    <property type="entry name" value="AAA"/>
    <property type="match status" value="1"/>
</dbReference>
<name>W4F857_9BACL</name>
<keyword evidence="4 6" id="KW-0067">ATP-binding</keyword>
<dbReference type="PROSITE" id="PS00211">
    <property type="entry name" value="ABC_TRANSPORTER_1"/>
    <property type="match status" value="1"/>
</dbReference>
<dbReference type="GO" id="GO:0055085">
    <property type="term" value="P:transmembrane transport"/>
    <property type="evidence" value="ECO:0007669"/>
    <property type="project" value="UniProtKB-ARBA"/>
</dbReference>
<dbReference type="InterPro" id="IPR003439">
    <property type="entry name" value="ABC_transporter-like_ATP-bd"/>
</dbReference>
<dbReference type="PROSITE" id="PS50893">
    <property type="entry name" value="ABC_TRANSPORTER_2"/>
    <property type="match status" value="1"/>
</dbReference>
<evidence type="ECO:0000256" key="4">
    <source>
        <dbReference type="ARBA" id="ARBA00022840"/>
    </source>
</evidence>
<keyword evidence="7" id="KW-1185">Reference proteome</keyword>
<dbReference type="FunFam" id="3.40.50.300:FF:000016">
    <property type="entry name" value="Oligopeptide ABC transporter ATP-binding component"/>
    <property type="match status" value="1"/>
</dbReference>
<evidence type="ECO:0000256" key="3">
    <source>
        <dbReference type="ARBA" id="ARBA00022741"/>
    </source>
</evidence>
<dbReference type="EMBL" id="ASQA01000002">
    <property type="protein sequence ID" value="ETT88512.1"/>
    <property type="molecule type" value="Genomic_DNA"/>
</dbReference>
<dbReference type="InterPro" id="IPR017871">
    <property type="entry name" value="ABC_transporter-like_CS"/>
</dbReference>
<dbReference type="AlphaFoldDB" id="W4F857"/>
<evidence type="ECO:0000256" key="1">
    <source>
        <dbReference type="ARBA" id="ARBA00005417"/>
    </source>
</evidence>
<protein>
    <submittedName>
        <fullName evidence="6">Oligopeptide transport ATP-binding protein</fullName>
    </submittedName>
</protein>
<reference evidence="6 7" key="1">
    <citation type="journal article" date="2014" name="BMC Genomics">
        <title>Genomic comparison of sporeforming bacilli isolated from milk.</title>
        <authorList>
            <person name="Moreno Switt A.I."/>
            <person name="Andrus A.D."/>
            <person name="Ranieri M.L."/>
            <person name="Orsi R.H."/>
            <person name="Ivy R."/>
            <person name="den Bakker H.C."/>
            <person name="Martin N.H."/>
            <person name="Wiedmann M."/>
            <person name="Boor K.J."/>
        </authorList>
    </citation>
    <scope>NUCLEOTIDE SEQUENCE [LARGE SCALE GENOMIC DNA]</scope>
    <source>
        <strain evidence="6 7">FSL R5-213</strain>
    </source>
</reference>
<comment type="similarity">
    <text evidence="1">Belongs to the ABC transporter superfamily.</text>
</comment>
<organism evidence="6 7">
    <name type="scientific">Viridibacillus arenosi FSL R5-213</name>
    <dbReference type="NCBI Taxonomy" id="1227360"/>
    <lineage>
        <taxon>Bacteria</taxon>
        <taxon>Bacillati</taxon>
        <taxon>Bacillota</taxon>
        <taxon>Bacilli</taxon>
        <taxon>Bacillales</taxon>
        <taxon>Caryophanaceae</taxon>
        <taxon>Viridibacillus</taxon>
    </lineage>
</organism>
<comment type="caution">
    <text evidence="6">The sequence shown here is derived from an EMBL/GenBank/DDBJ whole genome shotgun (WGS) entry which is preliminary data.</text>
</comment>
<feature type="domain" description="ABC transporter" evidence="5">
    <location>
        <begin position="4"/>
        <end position="254"/>
    </location>
</feature>
<dbReference type="PATRIC" id="fig|1227360.4.peg.121"/>
<dbReference type="eggNOG" id="COG4608">
    <property type="taxonomic scope" value="Bacteria"/>
</dbReference>
<dbReference type="InterPro" id="IPR027417">
    <property type="entry name" value="P-loop_NTPase"/>
</dbReference>
<proteinExistence type="inferred from homology"/>
<dbReference type="RefSeq" id="WP_038178750.1">
    <property type="nucleotide sequence ID" value="NZ_ASQA01000002.1"/>
</dbReference>
<dbReference type="SUPFAM" id="SSF52540">
    <property type="entry name" value="P-loop containing nucleoside triphosphate hydrolases"/>
    <property type="match status" value="1"/>
</dbReference>
<dbReference type="GO" id="GO:0005524">
    <property type="term" value="F:ATP binding"/>
    <property type="evidence" value="ECO:0007669"/>
    <property type="project" value="UniProtKB-KW"/>
</dbReference>
<dbReference type="PANTHER" id="PTHR43776:SF7">
    <property type="entry name" value="D,D-DIPEPTIDE TRANSPORT ATP-BINDING PROTEIN DDPF-RELATED"/>
    <property type="match status" value="1"/>
</dbReference>
<gene>
    <name evidence="6" type="ORF">C176_00590</name>
</gene>
<dbReference type="GO" id="GO:0016887">
    <property type="term" value="F:ATP hydrolysis activity"/>
    <property type="evidence" value="ECO:0007669"/>
    <property type="project" value="InterPro"/>
</dbReference>
<dbReference type="InterPro" id="IPR003593">
    <property type="entry name" value="AAA+_ATPase"/>
</dbReference>
<dbReference type="PANTHER" id="PTHR43776">
    <property type="entry name" value="TRANSPORT ATP-BINDING PROTEIN"/>
    <property type="match status" value="1"/>
</dbReference>
<dbReference type="InterPro" id="IPR050319">
    <property type="entry name" value="ABC_transp_ATP-bind"/>
</dbReference>
<keyword evidence="3" id="KW-0547">Nucleotide-binding</keyword>
<evidence type="ECO:0000259" key="5">
    <source>
        <dbReference type="PROSITE" id="PS50893"/>
    </source>
</evidence>
<dbReference type="Pfam" id="PF00005">
    <property type="entry name" value="ABC_tran"/>
    <property type="match status" value="1"/>
</dbReference>
<dbReference type="InterPro" id="IPR013563">
    <property type="entry name" value="Oligopep_ABC_C"/>
</dbReference>
<evidence type="ECO:0000256" key="2">
    <source>
        <dbReference type="ARBA" id="ARBA00022448"/>
    </source>
</evidence>
<sequence length="315" mass="35736">MSFMQIKDLCVHYPIRGGFFNTVVDHVYAVDGVSMEFEKGKTYGLVGESGSGKSTTGKAIIGLEKITSGSIIYEGENVTNQRRERTSPYNRDIQMIFQDSHSSMNPRKRIKDIIAEPIRNFLKLSDQEENKRINELLAIVGMPEDAKYKYPHEFSGGQKQRIGIARAVACNPKMIIADEPVSALDLSVQAQVLNFMKDIQQEYGLSYLFISHDLGVVKHMCDHISIMYKGRFVETGRREDVYKNPQHIYTQRLLSAIPNIEPSTRIARKAERQGVEALYQTEQHKYYDENGKVYALKQLSSTHSVAMNTQEKGGN</sequence>
<dbReference type="Gene3D" id="3.40.50.300">
    <property type="entry name" value="P-loop containing nucleotide triphosphate hydrolases"/>
    <property type="match status" value="1"/>
</dbReference>
<dbReference type="Pfam" id="PF08352">
    <property type="entry name" value="oligo_HPY"/>
    <property type="match status" value="1"/>
</dbReference>
<accession>W4F857</accession>
<evidence type="ECO:0000313" key="7">
    <source>
        <dbReference type="Proteomes" id="UP000019062"/>
    </source>
</evidence>
<keyword evidence="2" id="KW-0813">Transport</keyword>
<dbReference type="Proteomes" id="UP000019062">
    <property type="component" value="Unassembled WGS sequence"/>
</dbReference>
<dbReference type="GO" id="GO:0015833">
    <property type="term" value="P:peptide transport"/>
    <property type="evidence" value="ECO:0007669"/>
    <property type="project" value="InterPro"/>
</dbReference>
<dbReference type="CDD" id="cd03257">
    <property type="entry name" value="ABC_NikE_OppD_transporters"/>
    <property type="match status" value="1"/>
</dbReference>